<dbReference type="InParanoid" id="H3B3N1"/>
<evidence type="ECO:0000256" key="9">
    <source>
        <dbReference type="ARBA" id="ARBA00022703"/>
    </source>
</evidence>
<dbReference type="PANTHER" id="PTHR11471:SF28">
    <property type="entry name" value="DEATH LIGAND 1B-RELATED"/>
    <property type="match status" value="1"/>
</dbReference>
<dbReference type="GeneID" id="102348388"/>
<dbReference type="HOGENOM" id="CLU_070339_0_0_1"/>
<dbReference type="PANTHER" id="PTHR11471">
    <property type="entry name" value="TUMOR NECROSIS FACTOR FAMILY MEMBER"/>
    <property type="match status" value="1"/>
</dbReference>
<keyword evidence="12" id="KW-0735">Signal-anchor</keyword>
<keyword evidence="8 21" id="KW-0812">Transmembrane</keyword>
<keyword evidence="14 21" id="KW-0472">Membrane</keyword>
<keyword evidence="9" id="KW-0053">Apoptosis</keyword>
<keyword evidence="13 21" id="KW-1133">Transmembrane helix</keyword>
<evidence type="ECO:0000256" key="5">
    <source>
        <dbReference type="ARBA" id="ARBA00022514"/>
    </source>
</evidence>
<dbReference type="eggNOG" id="ENOG502QXFS">
    <property type="taxonomic scope" value="Eukaryota"/>
</dbReference>
<feature type="region of interest" description="Disordered" evidence="20">
    <location>
        <begin position="1"/>
        <end position="25"/>
    </location>
</feature>
<dbReference type="InterPro" id="IPR006052">
    <property type="entry name" value="TNF_dom"/>
</dbReference>
<keyword evidence="7" id="KW-0597">Phosphoprotein</keyword>
<evidence type="ECO:0000256" key="1">
    <source>
        <dbReference type="ARBA" id="ARBA00004401"/>
    </source>
</evidence>
<comment type="subunit">
    <text evidence="16">Homotrimer. One TNFSF10 homotrimer interacts with three TNFSF10A mononers. One TNFSF10 homotrimer interacts with three TNFSF10B mononers.</text>
</comment>
<proteinExistence type="inferred from homology"/>
<dbReference type="InterPro" id="IPR017355">
    <property type="entry name" value="TNF_ligand_10/11"/>
</dbReference>
<dbReference type="GO" id="GO:0005164">
    <property type="term" value="F:tumor necrosis factor receptor binding"/>
    <property type="evidence" value="ECO:0007669"/>
    <property type="project" value="InterPro"/>
</dbReference>
<dbReference type="GO" id="GO:0006915">
    <property type="term" value="P:apoptotic process"/>
    <property type="evidence" value="ECO:0007669"/>
    <property type="project" value="UniProtKB-KW"/>
</dbReference>
<dbReference type="OrthoDB" id="5980568at2759"/>
<dbReference type="GO" id="GO:0005615">
    <property type="term" value="C:extracellular space"/>
    <property type="evidence" value="ECO:0007669"/>
    <property type="project" value="UniProtKB-KW"/>
</dbReference>
<evidence type="ECO:0000256" key="11">
    <source>
        <dbReference type="ARBA" id="ARBA00022833"/>
    </source>
</evidence>
<dbReference type="InterPro" id="IPR008983">
    <property type="entry name" value="Tumour_necrosis_fac-like_dom"/>
</dbReference>
<evidence type="ECO:0000313" key="23">
    <source>
        <dbReference type="Ensembl" id="ENSLACP00000016502.1"/>
    </source>
</evidence>
<evidence type="ECO:0000256" key="21">
    <source>
        <dbReference type="SAM" id="Phobius"/>
    </source>
</evidence>
<evidence type="ECO:0000256" key="6">
    <source>
        <dbReference type="ARBA" id="ARBA00022525"/>
    </source>
</evidence>
<dbReference type="GO" id="GO:0006955">
    <property type="term" value="P:immune response"/>
    <property type="evidence" value="ECO:0007669"/>
    <property type="project" value="InterPro"/>
</dbReference>
<evidence type="ECO:0000256" key="8">
    <source>
        <dbReference type="ARBA" id="ARBA00022692"/>
    </source>
</evidence>
<evidence type="ECO:0000256" key="15">
    <source>
        <dbReference type="ARBA" id="ARBA00055277"/>
    </source>
</evidence>
<dbReference type="Ensembl" id="ENSLACT00000016616.1">
    <property type="protein sequence ID" value="ENSLACP00000016502.1"/>
    <property type="gene ID" value="ENSLACG00000014541.1"/>
</dbReference>
<dbReference type="Pfam" id="PF00229">
    <property type="entry name" value="TNF"/>
    <property type="match status" value="1"/>
</dbReference>
<dbReference type="AlphaFoldDB" id="H3B3N1"/>
<dbReference type="EMBL" id="AFYH01043284">
    <property type="status" value="NOT_ANNOTATED_CDS"/>
    <property type="molecule type" value="Genomic_DNA"/>
</dbReference>
<keyword evidence="5" id="KW-0202">Cytokine</keyword>
<evidence type="ECO:0000256" key="7">
    <source>
        <dbReference type="ARBA" id="ARBA00022553"/>
    </source>
</evidence>
<evidence type="ECO:0000256" key="4">
    <source>
        <dbReference type="ARBA" id="ARBA00022475"/>
    </source>
</evidence>
<feature type="binding site" evidence="19">
    <location>
        <position position="254"/>
    </location>
    <ligand>
        <name>Zn(2+)</name>
        <dbReference type="ChEBI" id="CHEBI:29105"/>
        <note>ligand shared between all trimeric partners</note>
    </ligand>
</feature>
<dbReference type="GO" id="GO:0046872">
    <property type="term" value="F:metal ion binding"/>
    <property type="evidence" value="ECO:0007669"/>
    <property type="project" value="UniProtKB-KW"/>
</dbReference>
<evidence type="ECO:0000256" key="18">
    <source>
        <dbReference type="ARBA" id="ARBA00083215"/>
    </source>
</evidence>
<dbReference type="PROSITE" id="PS50049">
    <property type="entry name" value="THD_2"/>
    <property type="match status" value="1"/>
</dbReference>
<protein>
    <recommendedName>
        <fullName evidence="17">Tumor necrosis factor ligand superfamily member 10</fullName>
    </recommendedName>
    <alternativeName>
        <fullName evidence="18">TNF-related apoptosis-inducing ligand</fullName>
    </alternativeName>
</protein>
<keyword evidence="6" id="KW-0964">Secreted</keyword>
<sequence>MAQQNSQDYFRSNSSDSSAYMVVPGGKREPKSNSLWIALALISLLILQTASTAGLFVYFTMSISKVKEQGVKEELTCLKLLNVLQEHSTLLPNLEEFIYREPCMKMANSIKSYISRVTEDIIRRRISKEARSSPSNYSEVRMIQDTVDRPSAHLTLMSLGNTHQTPYDLHQSCQYPINTWDKNNVWSHVQNLTYQEGKLKVSREGKYYLYSQIYFMYPNEEGDDSSTHQLVQCIYKKTAYSSPILLLKGVGTKCWAPEAEYGLHSVYQGGMFELKTEDELFVTVSSLSVVYEDLTSNYFGAFRLDI</sequence>
<dbReference type="GO" id="GO:0005886">
    <property type="term" value="C:plasma membrane"/>
    <property type="evidence" value="ECO:0007669"/>
    <property type="project" value="UniProtKB-SubCell"/>
</dbReference>
<reference evidence="23" key="2">
    <citation type="submission" date="2025-08" db="UniProtKB">
        <authorList>
            <consortium name="Ensembl"/>
        </authorList>
    </citation>
    <scope>IDENTIFICATION</scope>
</reference>
<comment type="function">
    <text evidence="15">Cytokine that binds to TNFRSF10A/TRAILR1, TNFRSF10B/TRAILR2, TNFRSF10C/TRAILR3, TNFRSF10D/TRAILR4 and possibly also to TNFRSF11B/OPG. Induces apoptosis. Its activity may be modulated by binding to the decoy receptors TNFRSF10C/TRAILR3, TNFRSF10D/TRAILR4 and TNFRSF11B/OPG that cannot induce apoptosis.</text>
</comment>
<evidence type="ECO:0000256" key="14">
    <source>
        <dbReference type="ARBA" id="ARBA00023136"/>
    </source>
</evidence>
<accession>H3B3N1</accession>
<dbReference type="GeneTree" id="ENSGT01130000278318"/>
<dbReference type="GO" id="GO:0005125">
    <property type="term" value="F:cytokine activity"/>
    <property type="evidence" value="ECO:0007669"/>
    <property type="project" value="UniProtKB-KW"/>
</dbReference>
<dbReference type="GO" id="GO:2001238">
    <property type="term" value="P:positive regulation of extrinsic apoptotic signaling pathway"/>
    <property type="evidence" value="ECO:0007669"/>
    <property type="project" value="UniProtKB-ARBA"/>
</dbReference>
<feature type="compositionally biased region" description="Polar residues" evidence="20">
    <location>
        <begin position="1"/>
        <end position="18"/>
    </location>
</feature>
<keyword evidence="24" id="KW-1185">Reference proteome</keyword>
<evidence type="ECO:0000256" key="20">
    <source>
        <dbReference type="SAM" id="MobiDB-lite"/>
    </source>
</evidence>
<dbReference type="SMART" id="SM00207">
    <property type="entry name" value="TNF"/>
    <property type="match status" value="1"/>
</dbReference>
<organism evidence="23 24">
    <name type="scientific">Latimeria chalumnae</name>
    <name type="common">Coelacanth</name>
    <dbReference type="NCBI Taxonomy" id="7897"/>
    <lineage>
        <taxon>Eukaryota</taxon>
        <taxon>Metazoa</taxon>
        <taxon>Chordata</taxon>
        <taxon>Craniata</taxon>
        <taxon>Vertebrata</taxon>
        <taxon>Euteleostomi</taxon>
        <taxon>Coelacanthiformes</taxon>
        <taxon>Coelacanthidae</taxon>
        <taxon>Latimeria</taxon>
    </lineage>
</organism>
<dbReference type="SUPFAM" id="SSF49842">
    <property type="entry name" value="TNF-like"/>
    <property type="match status" value="1"/>
</dbReference>
<feature type="transmembrane region" description="Helical" evidence="21">
    <location>
        <begin position="35"/>
        <end position="59"/>
    </location>
</feature>
<evidence type="ECO:0000256" key="17">
    <source>
        <dbReference type="ARBA" id="ARBA00074586"/>
    </source>
</evidence>
<evidence type="ECO:0000256" key="13">
    <source>
        <dbReference type="ARBA" id="ARBA00022989"/>
    </source>
</evidence>
<evidence type="ECO:0000256" key="16">
    <source>
        <dbReference type="ARBA" id="ARBA00063957"/>
    </source>
</evidence>
<dbReference type="FunFam" id="2.60.120.40:FF:000014">
    <property type="entry name" value="Tumor necrosis factor ligand superfamily member"/>
    <property type="match status" value="1"/>
</dbReference>
<dbReference type="RefSeq" id="XP_005992946.1">
    <property type="nucleotide sequence ID" value="XM_005992884.3"/>
</dbReference>
<evidence type="ECO:0000256" key="10">
    <source>
        <dbReference type="ARBA" id="ARBA00022723"/>
    </source>
</evidence>
<evidence type="ECO:0000256" key="2">
    <source>
        <dbReference type="ARBA" id="ARBA00004613"/>
    </source>
</evidence>
<feature type="domain" description="THD" evidence="22">
    <location>
        <begin position="150"/>
        <end position="304"/>
    </location>
</feature>
<evidence type="ECO:0000256" key="19">
    <source>
        <dbReference type="PIRSR" id="PIRSR038013-50"/>
    </source>
</evidence>
<dbReference type="KEGG" id="lcm:102348388"/>
<gene>
    <name evidence="23" type="primary">LOC102348388</name>
</gene>
<evidence type="ECO:0000259" key="22">
    <source>
        <dbReference type="PROSITE" id="PS50049"/>
    </source>
</evidence>
<dbReference type="Bgee" id="ENSLACG00000014541">
    <property type="expression patterns" value="Expressed in pelvic fin and 3 other cell types or tissues"/>
</dbReference>
<dbReference type="PIRSF" id="PIRSF038013">
    <property type="entry name" value="TNF10_TNF11"/>
    <property type="match status" value="1"/>
</dbReference>
<evidence type="ECO:0000256" key="3">
    <source>
        <dbReference type="ARBA" id="ARBA00008670"/>
    </source>
</evidence>
<reference evidence="24" key="1">
    <citation type="submission" date="2011-08" db="EMBL/GenBank/DDBJ databases">
        <title>The draft genome of Latimeria chalumnae.</title>
        <authorList>
            <person name="Di Palma F."/>
            <person name="Alfoldi J."/>
            <person name="Johnson J."/>
            <person name="Berlin A."/>
            <person name="Gnerre S."/>
            <person name="Jaffe D."/>
            <person name="MacCallum I."/>
            <person name="Young S."/>
            <person name="Walker B.J."/>
            <person name="Lander E."/>
            <person name="Lindblad-Toh K."/>
        </authorList>
    </citation>
    <scope>NUCLEOTIDE SEQUENCE [LARGE SCALE GENOMIC DNA]</scope>
    <source>
        <strain evidence="24">Wild caught</strain>
    </source>
</reference>
<keyword evidence="11 19" id="KW-0862">Zinc</keyword>
<keyword evidence="10 19" id="KW-0479">Metal-binding</keyword>
<comment type="similarity">
    <text evidence="3">Belongs to the tumor necrosis factor family.</text>
</comment>
<dbReference type="Proteomes" id="UP000008672">
    <property type="component" value="Unassembled WGS sequence"/>
</dbReference>
<dbReference type="Gene3D" id="2.60.120.40">
    <property type="match status" value="1"/>
</dbReference>
<keyword evidence="4" id="KW-1003">Cell membrane</keyword>
<comment type="subcellular location">
    <subcellularLocation>
        <location evidence="1">Cell membrane</location>
        <topology evidence="1">Single-pass type II membrane protein</topology>
    </subcellularLocation>
    <subcellularLocation>
        <location evidence="2">Secreted</location>
    </subcellularLocation>
</comment>
<dbReference type="FunCoup" id="H3B3N1">
    <property type="interactions" value="454"/>
</dbReference>
<name>H3B3N1_LATCH</name>
<dbReference type="OMA" id="QSCQHPI"/>
<dbReference type="EMBL" id="AFYH01043285">
    <property type="status" value="NOT_ANNOTATED_CDS"/>
    <property type="molecule type" value="Genomic_DNA"/>
</dbReference>
<dbReference type="EMBL" id="AFYH01043283">
    <property type="status" value="NOT_ANNOTATED_CDS"/>
    <property type="molecule type" value="Genomic_DNA"/>
</dbReference>
<dbReference type="CDD" id="cd00184">
    <property type="entry name" value="TNF"/>
    <property type="match status" value="1"/>
</dbReference>
<evidence type="ECO:0000256" key="12">
    <source>
        <dbReference type="ARBA" id="ARBA00022968"/>
    </source>
</evidence>
<evidence type="ECO:0000313" key="24">
    <source>
        <dbReference type="Proteomes" id="UP000008672"/>
    </source>
</evidence>
<reference evidence="23" key="3">
    <citation type="submission" date="2025-09" db="UniProtKB">
        <authorList>
            <consortium name="Ensembl"/>
        </authorList>
    </citation>
    <scope>IDENTIFICATION</scope>
</reference>